<comment type="caution">
    <text evidence="1">The sequence shown here is derived from an EMBL/GenBank/DDBJ whole genome shotgun (WGS) entry which is preliminary data.</text>
</comment>
<proteinExistence type="predicted"/>
<dbReference type="EMBL" id="JAPHNI010001022">
    <property type="protein sequence ID" value="KAJ8107023.1"/>
    <property type="molecule type" value="Genomic_DNA"/>
</dbReference>
<name>A0ACC2HWC5_9PLEO</name>
<protein>
    <submittedName>
        <fullName evidence="1">Uncharacterized protein</fullName>
    </submittedName>
</protein>
<reference evidence="1" key="1">
    <citation type="submission" date="2022-11" db="EMBL/GenBank/DDBJ databases">
        <title>Genome Sequence of Boeremia exigua.</title>
        <authorList>
            <person name="Buettner E."/>
        </authorList>
    </citation>
    <scope>NUCLEOTIDE SEQUENCE</scope>
    <source>
        <strain evidence="1">CU02</strain>
    </source>
</reference>
<sequence length="423" mass="47975">MIAQELSVYSGYIDPAIFKLYAFAGISTYVLCTGTLGFVALTTYNDDHDRVVWRPGVPLLDRYIRADERAALDRIACAWGFKELWKRGDEDGEEWEGLRQLLSIASVHDYVEMVWMTRMPMNASTTTIRTTIVENLLMASLISEHRKRSAYCEALGATAQDMTVNRTRLIQAAAKLKATNPFDKSNKEMFGTSMSIGYRAVQDWLTRLRDECENLVQARRELEQLLGPGSAIISGLSTRLSLDSVDPNRTRRGNPHNSVDSTGRSRWRSVTVFKYNQKVGHQREPVLFDPAHAVYKSAAARRTVIIASLNHLQSCRDTPQDAAMRDELCEDPRRRGSYDQAMPLHKARTRSPVVDSIADFQGYLAFLEQPHWSEQEDRNLSCGSDSRKARYKRFIATQYDAQLAASPEVELDWDSDYLAIQVS</sequence>
<evidence type="ECO:0000313" key="2">
    <source>
        <dbReference type="Proteomes" id="UP001153331"/>
    </source>
</evidence>
<organism evidence="1 2">
    <name type="scientific">Boeremia exigua</name>
    <dbReference type="NCBI Taxonomy" id="749465"/>
    <lineage>
        <taxon>Eukaryota</taxon>
        <taxon>Fungi</taxon>
        <taxon>Dikarya</taxon>
        <taxon>Ascomycota</taxon>
        <taxon>Pezizomycotina</taxon>
        <taxon>Dothideomycetes</taxon>
        <taxon>Pleosporomycetidae</taxon>
        <taxon>Pleosporales</taxon>
        <taxon>Pleosporineae</taxon>
        <taxon>Didymellaceae</taxon>
        <taxon>Boeremia</taxon>
    </lineage>
</organism>
<gene>
    <name evidence="1" type="ORF">OPT61_g9148</name>
</gene>
<accession>A0ACC2HWC5</accession>
<dbReference type="Proteomes" id="UP001153331">
    <property type="component" value="Unassembled WGS sequence"/>
</dbReference>
<evidence type="ECO:0000313" key="1">
    <source>
        <dbReference type="EMBL" id="KAJ8107023.1"/>
    </source>
</evidence>
<keyword evidence="2" id="KW-1185">Reference proteome</keyword>